<dbReference type="SUPFAM" id="SSF75304">
    <property type="entry name" value="Amidase signature (AS) enzymes"/>
    <property type="match status" value="1"/>
</dbReference>
<dbReference type="PANTHER" id="PTHR11895">
    <property type="entry name" value="TRANSAMIDASE"/>
    <property type="match status" value="1"/>
</dbReference>
<dbReference type="InterPro" id="IPR036928">
    <property type="entry name" value="AS_sf"/>
</dbReference>
<feature type="compositionally biased region" description="Low complexity" evidence="2">
    <location>
        <begin position="274"/>
        <end position="285"/>
    </location>
</feature>
<dbReference type="InterPro" id="IPR000120">
    <property type="entry name" value="Amidase"/>
</dbReference>
<evidence type="ECO:0000313" key="4">
    <source>
        <dbReference type="EMBL" id="XBY44012.1"/>
    </source>
</evidence>
<proteinExistence type="inferred from homology"/>
<organism evidence="4">
    <name type="scientific">Methyloraptor flagellatus</name>
    <dbReference type="NCBI Taxonomy" id="3162530"/>
    <lineage>
        <taxon>Bacteria</taxon>
        <taxon>Pseudomonadati</taxon>
        <taxon>Pseudomonadota</taxon>
        <taxon>Alphaproteobacteria</taxon>
        <taxon>Hyphomicrobiales</taxon>
        <taxon>Ancalomicrobiaceae</taxon>
        <taxon>Methyloraptor</taxon>
    </lineage>
</organism>
<dbReference type="KEGG" id="mflg:ABS361_18450"/>
<name>A0AAU7X8G0_9HYPH</name>
<feature type="domain" description="Amidase" evidence="3">
    <location>
        <begin position="38"/>
        <end position="259"/>
    </location>
</feature>
<dbReference type="Pfam" id="PF01425">
    <property type="entry name" value="Amidase"/>
    <property type="match status" value="1"/>
</dbReference>
<protein>
    <submittedName>
        <fullName evidence="4">Amidase</fullName>
    </submittedName>
</protein>
<feature type="region of interest" description="Disordered" evidence="2">
    <location>
        <begin position="267"/>
        <end position="299"/>
    </location>
</feature>
<gene>
    <name evidence="4" type="ORF">ABS361_18450</name>
</gene>
<sequence>MSIDLPTAGLVAAPNDLARLSVAAMIDGYASGTITPSEVTEAVIAAIDRADAKLKIVVTPLYDQARAAAAQATADWKAGRPAGPLAGVPISVKDLIYVGGVAAKAGAPGLDGFVAPTDAAVVERIRAAGAIVTCKTTTCESGYKLTADSPVSGITRNPWNPSRTSGGSSGGAAAGVAAGCGPLALGTDGVGSIRVPSAFCGVVGIKPTFGLVPRSPGFSPPSWASLAHTGPIARSVADAAALLSVIAGPDIRDPACLPATGGSYSAGIRSLKGSRSPPRSTSATRRSIRTCGRPSPRRSTCSAGSAPACARMRSACRPTCWRRR</sequence>
<dbReference type="EMBL" id="CP158568">
    <property type="protein sequence ID" value="XBY44012.1"/>
    <property type="molecule type" value="Genomic_DNA"/>
</dbReference>
<reference evidence="4" key="1">
    <citation type="submission" date="2024-06" db="EMBL/GenBank/DDBJ databases">
        <title>Methylostella associata gen. nov., sp. nov., a novel Ancalomicrobiaceae-affiliated facultatively methylotrophic bacteria that feed on methanotrophs of the genus Methylococcus.</title>
        <authorList>
            <person name="Saltykova V."/>
            <person name="Danilova O.V."/>
            <person name="Oshkin I.Y."/>
            <person name="Belova S.E."/>
            <person name="Pimenov N.V."/>
            <person name="Dedysh S.N."/>
        </authorList>
    </citation>
    <scope>NUCLEOTIDE SEQUENCE</scope>
    <source>
        <strain evidence="4">S20</strain>
    </source>
</reference>
<dbReference type="InterPro" id="IPR023631">
    <property type="entry name" value="Amidase_dom"/>
</dbReference>
<evidence type="ECO:0000259" key="3">
    <source>
        <dbReference type="Pfam" id="PF01425"/>
    </source>
</evidence>
<dbReference type="AlphaFoldDB" id="A0AAU7X8G0"/>
<evidence type="ECO:0000256" key="1">
    <source>
        <dbReference type="ARBA" id="ARBA00009199"/>
    </source>
</evidence>
<accession>A0AAU7X8G0</accession>
<comment type="similarity">
    <text evidence="1">Belongs to the amidase family.</text>
</comment>
<dbReference type="Gene3D" id="3.90.1300.10">
    <property type="entry name" value="Amidase signature (AS) domain"/>
    <property type="match status" value="1"/>
</dbReference>
<dbReference type="RefSeq" id="WP_407049108.1">
    <property type="nucleotide sequence ID" value="NZ_CP158568.1"/>
</dbReference>
<evidence type="ECO:0000256" key="2">
    <source>
        <dbReference type="SAM" id="MobiDB-lite"/>
    </source>
</evidence>
<dbReference type="PANTHER" id="PTHR11895:SF7">
    <property type="entry name" value="GLUTAMYL-TRNA(GLN) AMIDOTRANSFERASE SUBUNIT A, MITOCHONDRIAL"/>
    <property type="match status" value="1"/>
</dbReference>
<dbReference type="GO" id="GO:0003824">
    <property type="term" value="F:catalytic activity"/>
    <property type="evidence" value="ECO:0007669"/>
    <property type="project" value="InterPro"/>
</dbReference>